<feature type="coiled-coil region" evidence="1">
    <location>
        <begin position="83"/>
        <end position="110"/>
    </location>
</feature>
<reference evidence="5" key="1">
    <citation type="submission" date="2013-09" db="EMBL/GenBank/DDBJ databases">
        <authorList>
            <person name="Zeng Z."/>
            <person name="Chen C."/>
        </authorList>
    </citation>
    <scope>NUCLEOTIDE SEQUENCE [LARGE SCALE GENOMIC DNA]</scope>
    <source>
        <strain evidence="5">DK69</strain>
    </source>
</reference>
<dbReference type="RefSeq" id="WP_035630715.1">
    <property type="nucleotide sequence ID" value="NZ_AVCS01000024.1"/>
</dbReference>
<keyword evidence="1" id="KW-0175">Coiled coil</keyword>
<sequence>MEIDQHELYEYARLRLKQKKRLYFHFVLFFVGSIFMIVANKLLDVKPEINWYQWGIAVWGFIFALHFIRVFITDSFMNKKWERAQIDKLIMKQERKLEQIEKDFNQKNNISQ</sequence>
<reference evidence="4 5" key="2">
    <citation type="journal article" date="2015" name="Stand. Genomic Sci.">
        <title>High quality draft genomic sequence of Flavobacterium enshiense DK69(T) and comparison among Flavobacterium genomes.</title>
        <authorList>
            <person name="Zeng Z."/>
            <person name="Chen C."/>
            <person name="Du H."/>
            <person name="Wang G."/>
            <person name="Li M."/>
        </authorList>
    </citation>
    <scope>NUCLEOTIDE SEQUENCE [LARGE SCALE GENOMIC DNA]</scope>
    <source>
        <strain evidence="4 5">DK69</strain>
    </source>
</reference>
<comment type="caution">
    <text evidence="4">The sequence shown here is derived from an EMBL/GenBank/DDBJ whole genome shotgun (WGS) entry which is preliminary data.</text>
</comment>
<evidence type="ECO:0000256" key="1">
    <source>
        <dbReference type="SAM" id="Coils"/>
    </source>
</evidence>
<evidence type="ECO:0000259" key="3">
    <source>
        <dbReference type="Pfam" id="PF13239"/>
    </source>
</evidence>
<accession>A0A0A2MUI8</accession>
<dbReference type="Pfam" id="PF13239">
    <property type="entry name" value="2TM"/>
    <property type="match status" value="1"/>
</dbReference>
<evidence type="ECO:0000313" key="4">
    <source>
        <dbReference type="EMBL" id="KGO95271.1"/>
    </source>
</evidence>
<dbReference type="EMBL" id="JRLZ01000015">
    <property type="protein sequence ID" value="KGO95271.1"/>
    <property type="molecule type" value="Genomic_DNA"/>
</dbReference>
<dbReference type="Proteomes" id="UP000030149">
    <property type="component" value="Unassembled WGS sequence"/>
</dbReference>
<feature type="transmembrane region" description="Helical" evidence="2">
    <location>
        <begin position="51"/>
        <end position="72"/>
    </location>
</feature>
<keyword evidence="2" id="KW-0472">Membrane</keyword>
<feature type="transmembrane region" description="Helical" evidence="2">
    <location>
        <begin position="22"/>
        <end position="39"/>
    </location>
</feature>
<evidence type="ECO:0000313" key="5">
    <source>
        <dbReference type="Proteomes" id="UP000030149"/>
    </source>
</evidence>
<keyword evidence="5" id="KW-1185">Reference proteome</keyword>
<dbReference type="AlphaFoldDB" id="A0A0A2MUI8"/>
<evidence type="ECO:0000256" key="2">
    <source>
        <dbReference type="SAM" id="Phobius"/>
    </source>
</evidence>
<name>A0A0A2MUI8_9FLAO</name>
<dbReference type="eggNOG" id="COG0262">
    <property type="taxonomic scope" value="Bacteria"/>
</dbReference>
<keyword evidence="2" id="KW-0812">Transmembrane</keyword>
<dbReference type="PATRIC" id="fig|1107311.5.peg.1021"/>
<organism evidence="4 5">
    <name type="scientific">Flavobacterium enshiense DK69</name>
    <dbReference type="NCBI Taxonomy" id="1107311"/>
    <lineage>
        <taxon>Bacteria</taxon>
        <taxon>Pseudomonadati</taxon>
        <taxon>Bacteroidota</taxon>
        <taxon>Flavobacteriia</taxon>
        <taxon>Flavobacteriales</taxon>
        <taxon>Flavobacteriaceae</taxon>
        <taxon>Flavobacterium</taxon>
    </lineage>
</organism>
<gene>
    <name evidence="4" type="ORF">Q767_12490</name>
</gene>
<protein>
    <recommendedName>
        <fullName evidence="3">2TM domain-containing protein</fullName>
    </recommendedName>
</protein>
<dbReference type="STRING" id="1107311.Q767_12490"/>
<proteinExistence type="predicted"/>
<keyword evidence="2" id="KW-1133">Transmembrane helix</keyword>
<dbReference type="OrthoDB" id="1443721at2"/>
<feature type="domain" description="2TM" evidence="3">
    <location>
        <begin position="11"/>
        <end position="90"/>
    </location>
</feature>
<dbReference type="InterPro" id="IPR025698">
    <property type="entry name" value="2TM_dom"/>
</dbReference>